<evidence type="ECO:0000256" key="1">
    <source>
        <dbReference type="SAM" id="MobiDB-lite"/>
    </source>
</evidence>
<protein>
    <submittedName>
        <fullName evidence="2">Branched-chain-amino-acid cytosolic-like isoform X1</fullName>
    </submittedName>
</protein>
<gene>
    <name evidence="2" type="ORF">ROHU_026598</name>
</gene>
<sequence length="133" mass="14737">MPRRIENNKRETVIEDVSKENTWHLISCSPHQCPKTVAHHSSHCLVTKRVLTRLEEGWQKPHIQPFGNLSTHPGCSSLHYAAQIGRLCASSAIQQTIAMSVKEPWGISTSGHYRAPGHASAEARSHSLAVQKS</sequence>
<proteinExistence type="predicted"/>
<dbReference type="AlphaFoldDB" id="A0A498MAB5"/>
<evidence type="ECO:0000313" key="2">
    <source>
        <dbReference type="EMBL" id="RXN17751.1"/>
    </source>
</evidence>
<organism evidence="2 3">
    <name type="scientific">Labeo rohita</name>
    <name type="common">Indian major carp</name>
    <name type="synonym">Cyprinus rohita</name>
    <dbReference type="NCBI Taxonomy" id="84645"/>
    <lineage>
        <taxon>Eukaryota</taxon>
        <taxon>Metazoa</taxon>
        <taxon>Chordata</taxon>
        <taxon>Craniata</taxon>
        <taxon>Vertebrata</taxon>
        <taxon>Euteleostomi</taxon>
        <taxon>Actinopterygii</taxon>
        <taxon>Neopterygii</taxon>
        <taxon>Teleostei</taxon>
        <taxon>Ostariophysi</taxon>
        <taxon>Cypriniformes</taxon>
        <taxon>Cyprinidae</taxon>
        <taxon>Labeoninae</taxon>
        <taxon>Labeonini</taxon>
        <taxon>Labeo</taxon>
    </lineage>
</organism>
<dbReference type="Gene3D" id="3.30.470.10">
    <property type="match status" value="1"/>
</dbReference>
<reference evidence="2 3" key="1">
    <citation type="submission" date="2018-03" db="EMBL/GenBank/DDBJ databases">
        <title>Draft genome sequence of Rohu Carp (Labeo rohita).</title>
        <authorList>
            <person name="Das P."/>
            <person name="Kushwaha B."/>
            <person name="Joshi C.G."/>
            <person name="Kumar D."/>
            <person name="Nagpure N.S."/>
            <person name="Sahoo L."/>
            <person name="Das S.P."/>
            <person name="Bit A."/>
            <person name="Patnaik S."/>
            <person name="Meher P.K."/>
            <person name="Jayasankar P."/>
            <person name="Koringa P.G."/>
            <person name="Patel N.V."/>
            <person name="Hinsu A.T."/>
            <person name="Kumar R."/>
            <person name="Pandey M."/>
            <person name="Agarwal S."/>
            <person name="Srivastava S."/>
            <person name="Singh M."/>
            <person name="Iquebal M.A."/>
            <person name="Jaiswal S."/>
            <person name="Angadi U.B."/>
            <person name="Kumar N."/>
            <person name="Raza M."/>
            <person name="Shah T.M."/>
            <person name="Rai A."/>
            <person name="Jena J.K."/>
        </authorList>
    </citation>
    <scope>NUCLEOTIDE SEQUENCE [LARGE SCALE GENOMIC DNA]</scope>
    <source>
        <strain evidence="2">DASCIFA01</strain>
        <tissue evidence="2">Testis</tissue>
    </source>
</reference>
<evidence type="ECO:0000313" key="3">
    <source>
        <dbReference type="Proteomes" id="UP000290572"/>
    </source>
</evidence>
<dbReference type="STRING" id="84645.A0A498MAB5"/>
<comment type="caution">
    <text evidence="2">The sequence shown here is derived from an EMBL/GenBank/DDBJ whole genome shotgun (WGS) entry which is preliminary data.</text>
</comment>
<dbReference type="InterPro" id="IPR043131">
    <property type="entry name" value="BCAT-like_N"/>
</dbReference>
<dbReference type="EMBL" id="QBIY01012739">
    <property type="protein sequence ID" value="RXN17751.1"/>
    <property type="molecule type" value="Genomic_DNA"/>
</dbReference>
<accession>A0A498MAB5</accession>
<keyword evidence="3" id="KW-1185">Reference proteome</keyword>
<dbReference type="Proteomes" id="UP000290572">
    <property type="component" value="Unassembled WGS sequence"/>
</dbReference>
<feature type="region of interest" description="Disordered" evidence="1">
    <location>
        <begin position="113"/>
        <end position="133"/>
    </location>
</feature>
<name>A0A498MAB5_LABRO</name>